<dbReference type="Pfam" id="PF12766">
    <property type="entry name" value="Pyridox_oxase_2"/>
    <property type="match status" value="1"/>
</dbReference>
<dbReference type="GO" id="GO:0004733">
    <property type="term" value="F:pyridoxamine phosphate oxidase activity"/>
    <property type="evidence" value="ECO:0007669"/>
    <property type="project" value="UniProtKB-EC"/>
</dbReference>
<proteinExistence type="predicted"/>
<evidence type="ECO:0000256" key="6">
    <source>
        <dbReference type="ARBA" id="ARBA00022643"/>
    </source>
</evidence>
<evidence type="ECO:0000256" key="3">
    <source>
        <dbReference type="ARBA" id="ARBA00005037"/>
    </source>
</evidence>
<evidence type="ECO:0000259" key="9">
    <source>
        <dbReference type="Pfam" id="PF12766"/>
    </source>
</evidence>
<dbReference type="InterPro" id="IPR024624">
    <property type="entry name" value="Pyridox_Oxase_Alr4036_FMN-bd"/>
</dbReference>
<dbReference type="InterPro" id="IPR000659">
    <property type="entry name" value="Pyridox_Oxase"/>
</dbReference>
<evidence type="ECO:0000256" key="7">
    <source>
        <dbReference type="ARBA" id="ARBA00023002"/>
    </source>
</evidence>
<dbReference type="GO" id="GO:0008615">
    <property type="term" value="P:pyridoxine biosynthetic process"/>
    <property type="evidence" value="ECO:0007669"/>
    <property type="project" value="InterPro"/>
</dbReference>
<dbReference type="InParanoid" id="D7FM77"/>
<dbReference type="Proteomes" id="UP000002630">
    <property type="component" value="Linkage Group LG31"/>
</dbReference>
<comment type="pathway">
    <text evidence="2">Cofactor metabolism; pyridoxal 5'-phosphate salvage; pyridoxal 5'-phosphate from pyridoxamine 5'-phosphate: step 1/1.</text>
</comment>
<dbReference type="UniPathway" id="UPA01068">
    <property type="reaction ID" value="UER00304"/>
</dbReference>
<dbReference type="STRING" id="2880.D7FM77"/>
<dbReference type="InterPro" id="IPR012349">
    <property type="entry name" value="Split_barrel_FMN-bd"/>
</dbReference>
<feature type="region of interest" description="Disordered" evidence="8">
    <location>
        <begin position="138"/>
        <end position="182"/>
    </location>
</feature>
<dbReference type="EMBL" id="FN649756">
    <property type="protein sequence ID" value="CBJ29900.1"/>
    <property type="molecule type" value="Genomic_DNA"/>
</dbReference>
<dbReference type="GO" id="GO:0010181">
    <property type="term" value="F:FMN binding"/>
    <property type="evidence" value="ECO:0007669"/>
    <property type="project" value="InterPro"/>
</dbReference>
<keyword evidence="11" id="KW-1185">Reference proteome</keyword>
<dbReference type="OMA" id="VATAWYS"/>
<dbReference type="AlphaFoldDB" id="D7FM77"/>
<evidence type="ECO:0000256" key="4">
    <source>
        <dbReference type="ARBA" id="ARBA00012801"/>
    </source>
</evidence>
<keyword evidence="6" id="KW-0288">FMN</keyword>
<comment type="cofactor">
    <cofactor evidence="1">
        <name>FMN</name>
        <dbReference type="ChEBI" id="CHEBI:58210"/>
    </cofactor>
</comment>
<evidence type="ECO:0000256" key="5">
    <source>
        <dbReference type="ARBA" id="ARBA00022630"/>
    </source>
</evidence>
<dbReference type="PANTHER" id="PTHR10851">
    <property type="entry name" value="PYRIDOXINE-5-PHOSPHATE OXIDASE"/>
    <property type="match status" value="1"/>
</dbReference>
<accession>D7FM77</accession>
<dbReference type="EC" id="1.4.3.5" evidence="4"/>
<evidence type="ECO:0000313" key="10">
    <source>
        <dbReference type="EMBL" id="CBJ29900.1"/>
    </source>
</evidence>
<evidence type="ECO:0000256" key="2">
    <source>
        <dbReference type="ARBA" id="ARBA00004738"/>
    </source>
</evidence>
<evidence type="ECO:0000256" key="1">
    <source>
        <dbReference type="ARBA" id="ARBA00001917"/>
    </source>
</evidence>
<dbReference type="SUPFAM" id="SSF50475">
    <property type="entry name" value="FMN-binding split barrel"/>
    <property type="match status" value="1"/>
</dbReference>
<name>D7FM77_ECTSI</name>
<dbReference type="EMBL" id="FN648172">
    <property type="protein sequence ID" value="CBJ29900.1"/>
    <property type="molecule type" value="Genomic_DNA"/>
</dbReference>
<keyword evidence="5" id="KW-0285">Flavoprotein</keyword>
<reference evidence="10 11" key="1">
    <citation type="journal article" date="2010" name="Nature">
        <title>The Ectocarpus genome and the independent evolution of multicellularity in brown algae.</title>
        <authorList>
            <person name="Cock J.M."/>
            <person name="Sterck L."/>
            <person name="Rouze P."/>
            <person name="Scornet D."/>
            <person name="Allen A.E."/>
            <person name="Amoutzias G."/>
            <person name="Anthouard V."/>
            <person name="Artiguenave F."/>
            <person name="Aury J.M."/>
            <person name="Badger J.H."/>
            <person name="Beszteri B."/>
            <person name="Billiau K."/>
            <person name="Bonnet E."/>
            <person name="Bothwell J.H."/>
            <person name="Bowler C."/>
            <person name="Boyen C."/>
            <person name="Brownlee C."/>
            <person name="Carrano C.J."/>
            <person name="Charrier B."/>
            <person name="Cho G.Y."/>
            <person name="Coelho S.M."/>
            <person name="Collen J."/>
            <person name="Corre E."/>
            <person name="Da Silva C."/>
            <person name="Delage L."/>
            <person name="Delaroque N."/>
            <person name="Dittami S.M."/>
            <person name="Doulbeau S."/>
            <person name="Elias M."/>
            <person name="Farnham G."/>
            <person name="Gachon C.M."/>
            <person name="Gschloessl B."/>
            <person name="Heesch S."/>
            <person name="Jabbari K."/>
            <person name="Jubin C."/>
            <person name="Kawai H."/>
            <person name="Kimura K."/>
            <person name="Kloareg B."/>
            <person name="Kupper F.C."/>
            <person name="Lang D."/>
            <person name="Le Bail A."/>
            <person name="Leblanc C."/>
            <person name="Lerouge P."/>
            <person name="Lohr M."/>
            <person name="Lopez P.J."/>
            <person name="Martens C."/>
            <person name="Maumus F."/>
            <person name="Michel G."/>
            <person name="Miranda-Saavedra D."/>
            <person name="Morales J."/>
            <person name="Moreau H."/>
            <person name="Motomura T."/>
            <person name="Nagasato C."/>
            <person name="Napoli C.A."/>
            <person name="Nelson D.R."/>
            <person name="Nyvall-Collen P."/>
            <person name="Peters A.F."/>
            <person name="Pommier C."/>
            <person name="Potin P."/>
            <person name="Poulain J."/>
            <person name="Quesneville H."/>
            <person name="Read B."/>
            <person name="Rensing S.A."/>
            <person name="Ritter A."/>
            <person name="Rousvoal S."/>
            <person name="Samanta M."/>
            <person name="Samson G."/>
            <person name="Schroeder D.C."/>
            <person name="Segurens B."/>
            <person name="Strittmatter M."/>
            <person name="Tonon T."/>
            <person name="Tregear J.W."/>
            <person name="Valentin K."/>
            <person name="von Dassow P."/>
            <person name="Yamagishi T."/>
            <person name="Van de Peer Y."/>
            <person name="Wincker P."/>
        </authorList>
    </citation>
    <scope>NUCLEOTIDE SEQUENCE [LARGE SCALE GENOMIC DNA]</scope>
    <source>
        <strain evidence="11">Ec32 / CCAP1310/4</strain>
    </source>
</reference>
<dbReference type="eggNOG" id="KOG4558">
    <property type="taxonomic scope" value="Eukaryota"/>
</dbReference>
<keyword evidence="7" id="KW-0560">Oxidoreductase</keyword>
<evidence type="ECO:0000256" key="8">
    <source>
        <dbReference type="SAM" id="MobiDB-lite"/>
    </source>
</evidence>
<sequence>MAAASTGTASTPTWQASLQQGIARHKNDPTAKYCQLATAAIGGGASCRTWVFRGFYEDKGALKFVTDRRSQKVPEIAADPAGEVCFCLKKTREQFRVKGRLQVVDAGESDEALAKARRHQWTQISPASQASFETSLIPGLEVPPEPQTDHSDDAGATGTTQEGSQTHRRGGEEEASVSEGDASRSSVSDEFCLVLLWPSFVDHLRLVDGQSRSIHKITGDRDGGGAILAGVTAAAAMKGARGGTDGVPQSPITWVTMAVNP</sequence>
<comment type="pathway">
    <text evidence="3">Cofactor metabolism; pyridoxal 5'-phosphate salvage; pyridoxal 5'-phosphate from pyridoxine 5'-phosphate: step 1/1.</text>
</comment>
<protein>
    <recommendedName>
        <fullName evidence="4">pyridoxal 5'-phosphate synthase</fullName>
        <ecNumber evidence="4">1.4.3.5</ecNumber>
    </recommendedName>
</protein>
<organism evidence="10 11">
    <name type="scientific">Ectocarpus siliculosus</name>
    <name type="common">Brown alga</name>
    <name type="synonym">Conferva siliculosa</name>
    <dbReference type="NCBI Taxonomy" id="2880"/>
    <lineage>
        <taxon>Eukaryota</taxon>
        <taxon>Sar</taxon>
        <taxon>Stramenopiles</taxon>
        <taxon>Ochrophyta</taxon>
        <taxon>PX clade</taxon>
        <taxon>Phaeophyceae</taxon>
        <taxon>Ectocarpales</taxon>
        <taxon>Ectocarpaceae</taxon>
        <taxon>Ectocarpus</taxon>
    </lineage>
</organism>
<evidence type="ECO:0000313" key="11">
    <source>
        <dbReference type="Proteomes" id="UP000002630"/>
    </source>
</evidence>
<gene>
    <name evidence="10" type="ORF">Esi_0164_0037</name>
</gene>
<dbReference type="OrthoDB" id="434253at2759"/>
<dbReference type="PANTHER" id="PTHR10851:SF3">
    <property type="entry name" value="PYRIDOXINE_PYRIDOXAMINE 5'-PHOSPHATE OXIDASE 2"/>
    <property type="match status" value="1"/>
</dbReference>
<feature type="domain" description="Pyridoxamine 5'-phosphate oxidase Alr4036 family FMN-binding" evidence="9">
    <location>
        <begin position="12"/>
        <end position="104"/>
    </location>
</feature>
<dbReference type="Gene3D" id="2.30.110.10">
    <property type="entry name" value="Electron Transport, Fmn-binding Protein, Chain A"/>
    <property type="match status" value="1"/>
</dbReference>